<dbReference type="Proteomes" id="UP001231649">
    <property type="component" value="Chromosome 17"/>
</dbReference>
<name>A0ACC2QG58_9NEOP</name>
<evidence type="ECO:0000313" key="1">
    <source>
        <dbReference type="EMBL" id="KAJ8715146.1"/>
    </source>
</evidence>
<gene>
    <name evidence="1" type="ORF">PYW08_005127</name>
</gene>
<proteinExistence type="predicted"/>
<accession>A0ACC2QG58</accession>
<organism evidence="1 2">
    <name type="scientific">Mythimna loreyi</name>
    <dbReference type="NCBI Taxonomy" id="667449"/>
    <lineage>
        <taxon>Eukaryota</taxon>
        <taxon>Metazoa</taxon>
        <taxon>Ecdysozoa</taxon>
        <taxon>Arthropoda</taxon>
        <taxon>Hexapoda</taxon>
        <taxon>Insecta</taxon>
        <taxon>Pterygota</taxon>
        <taxon>Neoptera</taxon>
        <taxon>Endopterygota</taxon>
        <taxon>Lepidoptera</taxon>
        <taxon>Glossata</taxon>
        <taxon>Ditrysia</taxon>
        <taxon>Noctuoidea</taxon>
        <taxon>Noctuidae</taxon>
        <taxon>Noctuinae</taxon>
        <taxon>Hadenini</taxon>
        <taxon>Mythimna</taxon>
    </lineage>
</organism>
<dbReference type="EMBL" id="CM056793">
    <property type="protein sequence ID" value="KAJ8715146.1"/>
    <property type="molecule type" value="Genomic_DNA"/>
</dbReference>
<comment type="caution">
    <text evidence="1">The sequence shown here is derived from an EMBL/GenBank/DDBJ whole genome shotgun (WGS) entry which is preliminary data.</text>
</comment>
<evidence type="ECO:0000313" key="2">
    <source>
        <dbReference type="Proteomes" id="UP001231649"/>
    </source>
</evidence>
<sequence length="435" mass="50463">MPFVKTYWIFFCIAIHVTSSQTVEDKVTYNGSQVWQVELQGAEDMAYIQKLHDNKDISIWTLTPTRADFLVPDRLKLKVHRRLVAKHLNHTVLILDVQRRIDLNTQQVVPALWTENALRDGHRLSWKKFPTLDIIEEYYNFLAEDYSSLCRVQTIGYTAENRTIKMINITDGNPKNKIILITGGSHAREWVSVTSALYILNNIVTKFDTQSSYIKNKNWLIIPVLNPDGYVYTHTVDRLWRKNRRNFKRCKGVDINRNFDSDWGIVGIKESDECKITYSGPYAFSERETKALRHLVGSSVRKPVAMLDLHSYGNLILFPWSARTQPTEDYNKHVEVAELMRSAIFKSSKENYTYGATYHKIYPATGTFLDWAYSKGVVHSYVIEIKDKGKLGFLIPPKEIEDTGKELFAAARSLAKYVNHHKRQIESKDARKTWF</sequence>
<protein>
    <submittedName>
        <fullName evidence="1">Uncharacterized protein</fullName>
    </submittedName>
</protein>
<reference evidence="1" key="1">
    <citation type="submission" date="2023-03" db="EMBL/GenBank/DDBJ databases">
        <title>Chromosome-level genomes of two armyworms, Mythimna separata and Mythimna loreyi, provide insights into the biosynthesis and reception of sex pheromones.</title>
        <authorList>
            <person name="Zhao H."/>
        </authorList>
    </citation>
    <scope>NUCLEOTIDE SEQUENCE</scope>
    <source>
        <strain evidence="1">BeijingLab</strain>
    </source>
</reference>
<keyword evidence="2" id="KW-1185">Reference proteome</keyword>